<evidence type="ECO:0000256" key="2">
    <source>
        <dbReference type="ARBA" id="ARBA00023285"/>
    </source>
</evidence>
<proteinExistence type="predicted"/>
<sequence length="288" mass="31522">MLADEPALFTDYAVWLRKVLESRKVPTGHLAESFELLAAFFTGHLPATVAARLNQLLAAGEDALRRDDGCDPYRYARHPRLPETARYLEQVLRGDQRGAQETFNACMGNGASLSEASVRLLQPAMVEVGHLWQENRITVAQEHLATALSQNVLARAYMHASFAAPVERKLMLACVAGNHHGLGLRIVCDAFETIGWDVSYLGTDVPTAGLTRQIDAERPDMLCLSLSLPAHLPLARGILEELRAELGERCPPIMVGGQVTLGGERVWRAVKADGWASDALHAIAQFPQ</sequence>
<dbReference type="Gene3D" id="1.10.1240.10">
    <property type="entry name" value="Methionine synthase domain"/>
    <property type="match status" value="1"/>
</dbReference>
<evidence type="ECO:0000259" key="3">
    <source>
        <dbReference type="PROSITE" id="PS51332"/>
    </source>
</evidence>
<dbReference type="InterPro" id="IPR050554">
    <property type="entry name" value="Met_Synthase/Corrinoid"/>
</dbReference>
<dbReference type="GO" id="GO:0046653">
    <property type="term" value="P:tetrahydrofolate metabolic process"/>
    <property type="evidence" value="ECO:0007669"/>
    <property type="project" value="TreeGrafter"/>
</dbReference>
<dbReference type="PANTHER" id="PTHR45833:SF1">
    <property type="entry name" value="METHIONINE SYNTHASE"/>
    <property type="match status" value="1"/>
</dbReference>
<evidence type="ECO:0000256" key="1">
    <source>
        <dbReference type="ARBA" id="ARBA00022723"/>
    </source>
</evidence>
<dbReference type="PROSITE" id="PS51332">
    <property type="entry name" value="B12_BINDING"/>
    <property type="match status" value="1"/>
</dbReference>
<dbReference type="AlphaFoldDB" id="A0A1I7KRS3"/>
<protein>
    <submittedName>
        <fullName evidence="4">Methanogenic corrinoid protein MtbC1</fullName>
    </submittedName>
</protein>
<dbReference type="GO" id="GO:0046872">
    <property type="term" value="F:metal ion binding"/>
    <property type="evidence" value="ECO:0007669"/>
    <property type="project" value="UniProtKB-KW"/>
</dbReference>
<keyword evidence="2" id="KW-0170">Cobalt</keyword>
<dbReference type="GO" id="GO:0008705">
    <property type="term" value="F:methionine synthase activity"/>
    <property type="evidence" value="ECO:0007669"/>
    <property type="project" value="TreeGrafter"/>
</dbReference>
<evidence type="ECO:0000313" key="5">
    <source>
        <dbReference type="Proteomes" id="UP000199391"/>
    </source>
</evidence>
<reference evidence="5" key="1">
    <citation type="submission" date="2016-10" db="EMBL/GenBank/DDBJ databases">
        <authorList>
            <person name="Varghese N."/>
            <person name="Submissions S."/>
        </authorList>
    </citation>
    <scope>NUCLEOTIDE SEQUENCE [LARGE SCALE GENOMIC DNA]</scope>
    <source>
        <strain evidence="5">CGMCC 1.11014</strain>
    </source>
</reference>
<dbReference type="PANTHER" id="PTHR45833">
    <property type="entry name" value="METHIONINE SYNTHASE"/>
    <property type="match status" value="1"/>
</dbReference>
<dbReference type="GO" id="GO:0050667">
    <property type="term" value="P:homocysteine metabolic process"/>
    <property type="evidence" value="ECO:0007669"/>
    <property type="project" value="TreeGrafter"/>
</dbReference>
<organism evidence="4 5">
    <name type="scientific">Pseudoduganella namucuonensis</name>
    <dbReference type="NCBI Taxonomy" id="1035707"/>
    <lineage>
        <taxon>Bacteria</taxon>
        <taxon>Pseudomonadati</taxon>
        <taxon>Pseudomonadota</taxon>
        <taxon>Betaproteobacteria</taxon>
        <taxon>Burkholderiales</taxon>
        <taxon>Oxalobacteraceae</taxon>
        <taxon>Telluria group</taxon>
        <taxon>Pseudoduganella</taxon>
    </lineage>
</organism>
<gene>
    <name evidence="4" type="ORF">SAMN05216552_101915</name>
</gene>
<keyword evidence="1" id="KW-0479">Metal-binding</keyword>
<evidence type="ECO:0000313" key="4">
    <source>
        <dbReference type="EMBL" id="SFV00153.1"/>
    </source>
</evidence>
<dbReference type="Proteomes" id="UP000199391">
    <property type="component" value="Unassembled WGS sequence"/>
</dbReference>
<dbReference type="RefSeq" id="WP_093557209.1">
    <property type="nucleotide sequence ID" value="NZ_FPBO01000019.1"/>
</dbReference>
<feature type="domain" description="B12-binding" evidence="3">
    <location>
        <begin position="167"/>
        <end position="288"/>
    </location>
</feature>
<dbReference type="Gene3D" id="3.40.50.280">
    <property type="entry name" value="Cobalamin-binding domain"/>
    <property type="match status" value="1"/>
</dbReference>
<keyword evidence="5" id="KW-1185">Reference proteome</keyword>
<accession>A0A1I7KRS3</accession>
<dbReference type="EMBL" id="FPBO01000019">
    <property type="protein sequence ID" value="SFV00153.1"/>
    <property type="molecule type" value="Genomic_DNA"/>
</dbReference>
<dbReference type="STRING" id="1035707.SAMN05216552_101915"/>
<name>A0A1I7KRS3_9BURK</name>
<dbReference type="InterPro" id="IPR036724">
    <property type="entry name" value="Cobalamin-bd_sf"/>
</dbReference>
<dbReference type="GO" id="GO:0005829">
    <property type="term" value="C:cytosol"/>
    <property type="evidence" value="ECO:0007669"/>
    <property type="project" value="TreeGrafter"/>
</dbReference>
<dbReference type="OrthoDB" id="8561005at2"/>
<dbReference type="Pfam" id="PF02607">
    <property type="entry name" value="B12-binding_2"/>
    <property type="match status" value="1"/>
</dbReference>
<dbReference type="SUPFAM" id="SSF52242">
    <property type="entry name" value="Cobalamin (vitamin B12)-binding domain"/>
    <property type="match status" value="1"/>
</dbReference>
<dbReference type="InterPro" id="IPR036594">
    <property type="entry name" value="Meth_synthase_dom"/>
</dbReference>
<dbReference type="GO" id="GO:0031419">
    <property type="term" value="F:cobalamin binding"/>
    <property type="evidence" value="ECO:0007669"/>
    <property type="project" value="InterPro"/>
</dbReference>
<dbReference type="InterPro" id="IPR006158">
    <property type="entry name" value="Cobalamin-bd"/>
</dbReference>
<dbReference type="Pfam" id="PF02310">
    <property type="entry name" value="B12-binding"/>
    <property type="match status" value="1"/>
</dbReference>
<dbReference type="InterPro" id="IPR003759">
    <property type="entry name" value="Cbl-bd_cap"/>
</dbReference>